<reference evidence="3" key="1">
    <citation type="submission" date="2021-09" db="EMBL/GenBank/DDBJ databases">
        <authorList>
            <consortium name="AG Swart"/>
            <person name="Singh M."/>
            <person name="Singh A."/>
            <person name="Seah K."/>
            <person name="Emmerich C."/>
        </authorList>
    </citation>
    <scope>NUCLEOTIDE SEQUENCE</scope>
    <source>
        <strain evidence="3">ATCC30299</strain>
    </source>
</reference>
<dbReference type="PANTHER" id="PTHR44019:SF8">
    <property type="entry name" value="POC1 CENTRIOLAR PROTEIN HOMOLOG"/>
    <property type="match status" value="1"/>
</dbReference>
<name>A0AAU9IY05_9CILI</name>
<dbReference type="SUPFAM" id="SSF50978">
    <property type="entry name" value="WD40 repeat-like"/>
    <property type="match status" value="1"/>
</dbReference>
<dbReference type="InterPro" id="IPR015943">
    <property type="entry name" value="WD40/YVTN_repeat-like_dom_sf"/>
</dbReference>
<keyword evidence="2" id="KW-0677">Repeat</keyword>
<evidence type="ECO:0000313" key="4">
    <source>
        <dbReference type="Proteomes" id="UP001162131"/>
    </source>
</evidence>
<dbReference type="Pfam" id="PF00805">
    <property type="entry name" value="Pentapeptide"/>
    <property type="match status" value="1"/>
</dbReference>
<dbReference type="SMART" id="SM00320">
    <property type="entry name" value="WD40"/>
    <property type="match status" value="4"/>
</dbReference>
<dbReference type="AlphaFoldDB" id="A0AAU9IY05"/>
<comment type="caution">
    <text evidence="3">The sequence shown here is derived from an EMBL/GenBank/DDBJ whole genome shotgun (WGS) entry which is preliminary data.</text>
</comment>
<evidence type="ECO:0000313" key="3">
    <source>
        <dbReference type="EMBL" id="CAG9318578.1"/>
    </source>
</evidence>
<dbReference type="InterPro" id="IPR036322">
    <property type="entry name" value="WD40_repeat_dom_sf"/>
</dbReference>
<dbReference type="Gene3D" id="2.160.20.80">
    <property type="entry name" value="E3 ubiquitin-protein ligase SopA"/>
    <property type="match status" value="1"/>
</dbReference>
<dbReference type="PANTHER" id="PTHR44019">
    <property type="entry name" value="WD REPEAT-CONTAINING PROTEIN 55"/>
    <property type="match status" value="1"/>
</dbReference>
<dbReference type="SUPFAM" id="SSF82171">
    <property type="entry name" value="DPP6 N-terminal domain-like"/>
    <property type="match status" value="1"/>
</dbReference>
<keyword evidence="1" id="KW-0853">WD repeat</keyword>
<gene>
    <name evidence="3" type="ORF">BSTOLATCC_MIC21050</name>
</gene>
<protein>
    <submittedName>
        <fullName evidence="3">Uncharacterized protein</fullName>
    </submittedName>
</protein>
<dbReference type="EMBL" id="CAJZBQ010000020">
    <property type="protein sequence ID" value="CAG9318578.1"/>
    <property type="molecule type" value="Genomic_DNA"/>
</dbReference>
<proteinExistence type="predicted"/>
<organism evidence="3 4">
    <name type="scientific">Blepharisma stoltei</name>
    <dbReference type="NCBI Taxonomy" id="1481888"/>
    <lineage>
        <taxon>Eukaryota</taxon>
        <taxon>Sar</taxon>
        <taxon>Alveolata</taxon>
        <taxon>Ciliophora</taxon>
        <taxon>Postciliodesmatophora</taxon>
        <taxon>Heterotrichea</taxon>
        <taxon>Heterotrichida</taxon>
        <taxon>Blepharismidae</taxon>
        <taxon>Blepharisma</taxon>
    </lineage>
</organism>
<accession>A0AAU9IY05</accession>
<keyword evidence="4" id="KW-1185">Reference proteome</keyword>
<dbReference type="Proteomes" id="UP001162131">
    <property type="component" value="Unassembled WGS sequence"/>
</dbReference>
<dbReference type="InterPro" id="IPR050505">
    <property type="entry name" value="WDR55/POC1"/>
</dbReference>
<evidence type="ECO:0000256" key="1">
    <source>
        <dbReference type="ARBA" id="ARBA00022574"/>
    </source>
</evidence>
<evidence type="ECO:0000256" key="2">
    <source>
        <dbReference type="ARBA" id="ARBA00022737"/>
    </source>
</evidence>
<dbReference type="Gene3D" id="2.130.10.10">
    <property type="entry name" value="YVTN repeat-like/Quinoprotein amine dehydrogenase"/>
    <property type="match status" value="3"/>
</dbReference>
<dbReference type="SUPFAM" id="SSF141571">
    <property type="entry name" value="Pentapeptide repeat-like"/>
    <property type="match status" value="1"/>
</dbReference>
<sequence>MEWNHNECLQERGLSDQASPKDLRIANGNLMEYLQELCDKSEQSELWEWAVSNLNEKKTLERVANELQTLSKIILISSSPKRGNHSDTYKIESKLFSSHNLNAHCCYKRKAKELIEPLSSIDYKIAQIIVRDLSDWTSIETTKNTYFNKININSLSNVLASFKGLLSSKSQGLLFNLILLSRESDEITAASSNAATILARINYSFVNQNLSRIKIPNANLSGSLFINTNLENSDLTNTVLSQSHFYFTNFESCKMDNCKFGQLPEFLPKETCKTKECQACFSPCGKYLAISTSKSLKIRDMETCKNFRKMKHEGSSKIFWSPCGNFICSVSENNVKMIDTKNSYQEVKHKVDVNPKSFCFSKNWKYWGSCKQTWGIQCYSVNPWKKLYGMSNGKEFYKYYYGGKFLFSNCENYMIIGNSSAIYIFKINPWSPIKQIKCNWYSYFSLSFTPSSDYIFLTFLNCVQLMNIWSEESIEILKEPSSIEISLYEKEPLIYEPDGYTIKTIDLGNQKIAKTFFGNSKNSITSIACSPCGKYIAPVVSSLKIETYESPDICSNIEINGHLGIIKSVEISESGNYMITSSTDLSILWDIQNKSQIKKLLSINHYGNYHRSAISSTDSYFLVFNDNWMFIGNIKERKVIKKTFKDCFSYASFSYWSSGYIPDKFLTVYSSKFRCLKVLDIENGTTKRASSLMKSTSKPLGFSPCGTYFFSKYSLNSKFWRISIWNTKIMKKLAPFDTNMKSITDFAASYPAQQFIFALIEEKRTVKIFNIVNYANNELSSIGCAFWKNFDSIEEIGQVAFSYCQRYLIACQEDKLITIWHLETENVVLRISSLHKATTIMKFAVTSCSGYIVITENNFFWVLNLKYAMDIFERNDKTYINCEIYKLCLVWHSRVLGC</sequence>
<dbReference type="InterPro" id="IPR001646">
    <property type="entry name" value="5peptide_repeat"/>
</dbReference>
<dbReference type="InterPro" id="IPR001680">
    <property type="entry name" value="WD40_rpt"/>
</dbReference>